<dbReference type="InterPro" id="IPR001128">
    <property type="entry name" value="Cyt_P450"/>
</dbReference>
<dbReference type="InterPro" id="IPR017972">
    <property type="entry name" value="Cyt_P450_CS"/>
</dbReference>
<gene>
    <name evidence="10" type="ORF">AMTR_s00039p00170160</name>
</gene>
<dbReference type="eggNOG" id="KOG0156">
    <property type="taxonomic scope" value="Eukaryota"/>
</dbReference>
<dbReference type="InterPro" id="IPR036396">
    <property type="entry name" value="Cyt_P450_sf"/>
</dbReference>
<dbReference type="InterPro" id="IPR002401">
    <property type="entry name" value="Cyt_P450_E_grp-I"/>
</dbReference>
<keyword evidence="4 8" id="KW-0560">Oxidoreductase</keyword>
<sequence>MAGFWVWLLVFAAILAVIQILLNRKARSLNLPPGPRRFPVIGNLHQLGKRPHQSLARLSQQYGPLMFIKVGRVPTIVVSSAEIAKEVMKTQDMVFANRPGLFAAEKLLYGGTGVIFSPYGEYWRQVRKICALELLSTKKVKSFQSVREEEVASMVSTISCFSHGDPVNLSKMFYTLTNRISCKVALGHSEGDQTEYRLHKIVQELNSLLGSFFAADLFPSMGWVDVLTGIRARVKKNFRELDSFLDEVIRNHRDKGVLEPTTANKDFVDILLQAQKDYSLDIPLTLDNLKAIILVLFHPKICFPCYKSLDPITNSGSPIVQDMFAAGTETSATTLEWLMSELVKNPEAMRKAQEELHRVMGVKGKLNVSEDELPELEYLHSVIKEVLRLHPPAPLLVPRESRNSTKINEFDIPAKTRVYINAWAIGRHPDYWDRAEEFLPERFMSSAIDFKGQTFEFIPFGAGRRSCPGYLFAIHTVALTVANLINHFEWAVPPGGLDMAESNGIAHRKHPLFLLATPRCI</sequence>
<dbReference type="PANTHER" id="PTHR47955">
    <property type="entry name" value="CYTOCHROME P450 FAMILY 71 PROTEIN"/>
    <property type="match status" value="1"/>
</dbReference>
<evidence type="ECO:0000256" key="6">
    <source>
        <dbReference type="ARBA" id="ARBA00023033"/>
    </source>
</evidence>
<evidence type="ECO:0000256" key="4">
    <source>
        <dbReference type="ARBA" id="ARBA00023002"/>
    </source>
</evidence>
<keyword evidence="2 7" id="KW-0349">Heme</keyword>
<dbReference type="PRINTS" id="PR00463">
    <property type="entry name" value="EP450I"/>
</dbReference>
<keyword evidence="9" id="KW-0812">Transmembrane</keyword>
<evidence type="ECO:0000313" key="11">
    <source>
        <dbReference type="Proteomes" id="UP000017836"/>
    </source>
</evidence>
<keyword evidence="9" id="KW-0472">Membrane</keyword>
<dbReference type="SUPFAM" id="SSF48264">
    <property type="entry name" value="Cytochrome P450"/>
    <property type="match status" value="1"/>
</dbReference>
<keyword evidence="9" id="KW-1133">Transmembrane helix</keyword>
<dbReference type="GO" id="GO:0020037">
    <property type="term" value="F:heme binding"/>
    <property type="evidence" value="ECO:0007669"/>
    <property type="project" value="InterPro"/>
</dbReference>
<evidence type="ECO:0000313" key="10">
    <source>
        <dbReference type="EMBL" id="ERN15844.1"/>
    </source>
</evidence>
<keyword evidence="3 7" id="KW-0479">Metal-binding</keyword>
<proteinExistence type="inferred from homology"/>
<keyword evidence="5 7" id="KW-0408">Iron</keyword>
<dbReference type="HOGENOM" id="CLU_001570_4_1_1"/>
<name>U5D089_AMBTC</name>
<keyword evidence="11" id="KW-1185">Reference proteome</keyword>
<feature type="transmembrane region" description="Helical" evidence="9">
    <location>
        <begin position="6"/>
        <end position="22"/>
    </location>
</feature>
<dbReference type="Proteomes" id="UP000017836">
    <property type="component" value="Unassembled WGS sequence"/>
</dbReference>
<evidence type="ECO:0000256" key="3">
    <source>
        <dbReference type="ARBA" id="ARBA00022723"/>
    </source>
</evidence>
<organism evidence="10 11">
    <name type="scientific">Amborella trichopoda</name>
    <dbReference type="NCBI Taxonomy" id="13333"/>
    <lineage>
        <taxon>Eukaryota</taxon>
        <taxon>Viridiplantae</taxon>
        <taxon>Streptophyta</taxon>
        <taxon>Embryophyta</taxon>
        <taxon>Tracheophyta</taxon>
        <taxon>Spermatophyta</taxon>
        <taxon>Magnoliopsida</taxon>
        <taxon>Amborellales</taxon>
        <taxon>Amborellaceae</taxon>
        <taxon>Amborella</taxon>
    </lineage>
</organism>
<dbReference type="CDD" id="cd11072">
    <property type="entry name" value="CYP71-like"/>
    <property type="match status" value="1"/>
</dbReference>
<dbReference type="PROSITE" id="PS00086">
    <property type="entry name" value="CYTOCHROME_P450"/>
    <property type="match status" value="1"/>
</dbReference>
<dbReference type="PRINTS" id="PR00385">
    <property type="entry name" value="P450"/>
</dbReference>
<dbReference type="Gramene" id="ERN15844">
    <property type="protein sequence ID" value="ERN15844"/>
    <property type="gene ID" value="AMTR_s00039p00170160"/>
</dbReference>
<dbReference type="GO" id="GO:0005506">
    <property type="term" value="F:iron ion binding"/>
    <property type="evidence" value="ECO:0007669"/>
    <property type="project" value="InterPro"/>
</dbReference>
<dbReference type="GO" id="GO:0004497">
    <property type="term" value="F:monooxygenase activity"/>
    <property type="evidence" value="ECO:0007669"/>
    <property type="project" value="UniProtKB-KW"/>
</dbReference>
<evidence type="ECO:0000256" key="1">
    <source>
        <dbReference type="ARBA" id="ARBA00010617"/>
    </source>
</evidence>
<dbReference type="AlphaFoldDB" id="U5D089"/>
<dbReference type="GO" id="GO:0016705">
    <property type="term" value="F:oxidoreductase activity, acting on paired donors, with incorporation or reduction of molecular oxygen"/>
    <property type="evidence" value="ECO:0007669"/>
    <property type="project" value="InterPro"/>
</dbReference>
<evidence type="ECO:0000256" key="2">
    <source>
        <dbReference type="ARBA" id="ARBA00022617"/>
    </source>
</evidence>
<protein>
    <recommendedName>
        <fullName evidence="12">Cytochrome P450</fullName>
    </recommendedName>
</protein>
<dbReference type="Gene3D" id="1.10.630.10">
    <property type="entry name" value="Cytochrome P450"/>
    <property type="match status" value="1"/>
</dbReference>
<evidence type="ECO:0000256" key="5">
    <source>
        <dbReference type="ARBA" id="ARBA00023004"/>
    </source>
</evidence>
<reference evidence="11" key="1">
    <citation type="journal article" date="2013" name="Science">
        <title>The Amborella genome and the evolution of flowering plants.</title>
        <authorList>
            <consortium name="Amborella Genome Project"/>
        </authorList>
    </citation>
    <scope>NUCLEOTIDE SEQUENCE [LARGE SCALE GENOMIC DNA]</scope>
</reference>
<evidence type="ECO:0000256" key="7">
    <source>
        <dbReference type="PIRSR" id="PIRSR602401-1"/>
    </source>
</evidence>
<keyword evidence="6 8" id="KW-0503">Monooxygenase</keyword>
<dbReference type="STRING" id="13333.U5D089"/>
<dbReference type="PANTHER" id="PTHR47955:SF8">
    <property type="entry name" value="CYTOCHROME P450 71D11-LIKE"/>
    <property type="match status" value="1"/>
</dbReference>
<evidence type="ECO:0000256" key="8">
    <source>
        <dbReference type="RuleBase" id="RU000461"/>
    </source>
</evidence>
<comment type="cofactor">
    <cofactor evidence="7">
        <name>heme</name>
        <dbReference type="ChEBI" id="CHEBI:30413"/>
    </cofactor>
</comment>
<comment type="similarity">
    <text evidence="1 8">Belongs to the cytochrome P450 family.</text>
</comment>
<dbReference type="EMBL" id="KI392495">
    <property type="protein sequence ID" value="ERN15844.1"/>
    <property type="molecule type" value="Genomic_DNA"/>
</dbReference>
<feature type="binding site" description="axial binding residue" evidence="7">
    <location>
        <position position="467"/>
    </location>
    <ligand>
        <name>heme</name>
        <dbReference type="ChEBI" id="CHEBI:30413"/>
    </ligand>
    <ligandPart>
        <name>Fe</name>
        <dbReference type="ChEBI" id="CHEBI:18248"/>
    </ligandPart>
</feature>
<accession>U5D089</accession>
<dbReference type="Pfam" id="PF00067">
    <property type="entry name" value="p450"/>
    <property type="match status" value="2"/>
</dbReference>
<evidence type="ECO:0000256" key="9">
    <source>
        <dbReference type="SAM" id="Phobius"/>
    </source>
</evidence>
<dbReference type="FunFam" id="1.10.630.10:FF:000043">
    <property type="entry name" value="Cytochrome P450 99A2"/>
    <property type="match status" value="1"/>
</dbReference>
<evidence type="ECO:0008006" key="12">
    <source>
        <dbReference type="Google" id="ProtNLM"/>
    </source>
</evidence>